<comment type="caution">
    <text evidence="2">The sequence shown here is derived from an EMBL/GenBank/DDBJ whole genome shotgun (WGS) entry which is preliminary data.</text>
</comment>
<reference evidence="2 3" key="1">
    <citation type="submission" date="2018-07" db="EMBL/GenBank/DDBJ databases">
        <title>A high quality draft genome assembly of the barn swallow (H. rustica rustica).</title>
        <authorList>
            <person name="Formenti G."/>
            <person name="Chiara M."/>
            <person name="Poveda L."/>
            <person name="Francoijs K.-J."/>
            <person name="Bonisoli-Alquati A."/>
            <person name="Canova L."/>
            <person name="Gianfranceschi L."/>
            <person name="Horner D.S."/>
            <person name="Saino N."/>
        </authorList>
    </citation>
    <scope>NUCLEOTIDE SEQUENCE [LARGE SCALE GENOMIC DNA]</scope>
    <source>
        <strain evidence="2">Chelidonia</strain>
        <tissue evidence="2">Blood</tissue>
    </source>
</reference>
<evidence type="ECO:0000313" key="3">
    <source>
        <dbReference type="Proteomes" id="UP000269221"/>
    </source>
</evidence>
<keyword evidence="3" id="KW-1185">Reference proteome</keyword>
<proteinExistence type="predicted"/>
<organism evidence="2 3">
    <name type="scientific">Hirundo rustica rustica</name>
    <dbReference type="NCBI Taxonomy" id="333673"/>
    <lineage>
        <taxon>Eukaryota</taxon>
        <taxon>Metazoa</taxon>
        <taxon>Chordata</taxon>
        <taxon>Craniata</taxon>
        <taxon>Vertebrata</taxon>
        <taxon>Euteleostomi</taxon>
        <taxon>Archelosauria</taxon>
        <taxon>Archosauria</taxon>
        <taxon>Dinosauria</taxon>
        <taxon>Saurischia</taxon>
        <taxon>Theropoda</taxon>
        <taxon>Coelurosauria</taxon>
        <taxon>Aves</taxon>
        <taxon>Neognathae</taxon>
        <taxon>Neoaves</taxon>
        <taxon>Telluraves</taxon>
        <taxon>Australaves</taxon>
        <taxon>Passeriformes</taxon>
        <taxon>Sylvioidea</taxon>
        <taxon>Hirundinidae</taxon>
        <taxon>Hirundo</taxon>
    </lineage>
</organism>
<keyword evidence="1" id="KW-0732">Signal</keyword>
<evidence type="ECO:0000256" key="1">
    <source>
        <dbReference type="SAM" id="SignalP"/>
    </source>
</evidence>
<gene>
    <name evidence="2" type="ORF">DUI87_28452</name>
</gene>
<feature type="chain" id="PRO_5018310456" evidence="1">
    <location>
        <begin position="20"/>
        <end position="170"/>
    </location>
</feature>
<feature type="signal peptide" evidence="1">
    <location>
        <begin position="1"/>
        <end position="19"/>
    </location>
</feature>
<dbReference type="SUPFAM" id="SSF58069">
    <property type="entry name" value="Virus ectodomain"/>
    <property type="match status" value="1"/>
</dbReference>
<dbReference type="AlphaFoldDB" id="A0A3M0J0W8"/>
<dbReference type="Gene3D" id="1.10.287.210">
    <property type="match status" value="1"/>
</dbReference>
<name>A0A3M0J0W8_HIRRU</name>
<accession>A0A3M0J0W8</accession>
<dbReference type="Proteomes" id="UP000269221">
    <property type="component" value="Unassembled WGS sequence"/>
</dbReference>
<dbReference type="OrthoDB" id="9838443at2759"/>
<protein>
    <submittedName>
        <fullName evidence="2">Uncharacterized protein</fullName>
    </submittedName>
</protein>
<sequence>MHPICVLIIISSLSCLIIAWIVPQPWQNVWVTLAQALNHENICLSTAAAEDPMSTCLVGIPLRAEEYPAPVAVSIFLPWVAVAKVLGELGHLECWVAKQANLTSATICSLLEDEEITRQVTFQNPAAIDFLLLLHGHDYQEFEGLCCMNLSSKAPNVHMALREMRLMIGQ</sequence>
<evidence type="ECO:0000313" key="2">
    <source>
        <dbReference type="EMBL" id="RMB95081.1"/>
    </source>
</evidence>
<dbReference type="EMBL" id="QRBI01000189">
    <property type="protein sequence ID" value="RMB95081.1"/>
    <property type="molecule type" value="Genomic_DNA"/>
</dbReference>